<evidence type="ECO:0000313" key="1">
    <source>
        <dbReference type="EMBL" id="CAG8804721.1"/>
    </source>
</evidence>
<gene>
    <name evidence="1" type="ORF">DERYTH_LOCUS24158</name>
</gene>
<dbReference type="OrthoDB" id="2440965at2759"/>
<protein>
    <submittedName>
        <fullName evidence="1">562_t:CDS:1</fullName>
    </submittedName>
</protein>
<evidence type="ECO:0000313" key="2">
    <source>
        <dbReference type="Proteomes" id="UP000789405"/>
    </source>
</evidence>
<dbReference type="EMBL" id="CAJVPY010039270">
    <property type="protein sequence ID" value="CAG8804721.1"/>
    <property type="molecule type" value="Genomic_DNA"/>
</dbReference>
<keyword evidence="2" id="KW-1185">Reference proteome</keyword>
<reference evidence="1" key="1">
    <citation type="submission" date="2021-06" db="EMBL/GenBank/DDBJ databases">
        <authorList>
            <person name="Kallberg Y."/>
            <person name="Tangrot J."/>
            <person name="Rosling A."/>
        </authorList>
    </citation>
    <scope>NUCLEOTIDE SEQUENCE</scope>
    <source>
        <strain evidence="1">MA453B</strain>
    </source>
</reference>
<feature type="non-terminal residue" evidence="1">
    <location>
        <position position="41"/>
    </location>
</feature>
<accession>A0A9N9PBG5</accession>
<comment type="caution">
    <text evidence="1">The sequence shown here is derived from an EMBL/GenBank/DDBJ whole genome shotgun (WGS) entry which is preliminary data.</text>
</comment>
<organism evidence="1 2">
    <name type="scientific">Dentiscutata erythropus</name>
    <dbReference type="NCBI Taxonomy" id="1348616"/>
    <lineage>
        <taxon>Eukaryota</taxon>
        <taxon>Fungi</taxon>
        <taxon>Fungi incertae sedis</taxon>
        <taxon>Mucoromycota</taxon>
        <taxon>Glomeromycotina</taxon>
        <taxon>Glomeromycetes</taxon>
        <taxon>Diversisporales</taxon>
        <taxon>Gigasporaceae</taxon>
        <taxon>Dentiscutata</taxon>
    </lineage>
</organism>
<dbReference type="AlphaFoldDB" id="A0A9N9PBG5"/>
<proteinExistence type="predicted"/>
<sequence>MNNGVEAQEEDQNHSTTEEIELDRIQKVHTALLNEMNHVST</sequence>
<name>A0A9N9PBG5_9GLOM</name>
<dbReference type="Proteomes" id="UP000789405">
    <property type="component" value="Unassembled WGS sequence"/>
</dbReference>